<proteinExistence type="predicted"/>
<sequence length="336" mass="34406">MIRRGAAAAAHDVHQAFGGELVHQSAGDVGRFVKAGVAHRVGQAGIGVATDEGVGRGLVQLLDVGAHQGCAQRAVQADGQRVGVAHAVPEGGDGLAREDAARGVGDGAADHDGQHFAGGVEGFLHREQGGLGVQGVEDGLDQDDIRAAFDQRHGLLEVCLAQLLEGDVARARVVHVGADAGGLGRGAQGACDEARVVRRGVFVAGRARQLGRGQVHLARQIGHAVVFLRNGGGAEGVGLDQVGACGQVFFVDVADHVGAGEREQLVVALHVARKVLEPVARTIGPAVALTAILRLAQLEALNHRAHGTVEDGNALSQDLGQLLGAGVVRQSHNPQL</sequence>
<gene>
    <name evidence="1" type="ORF">SDC9_54888</name>
</gene>
<accession>A0A644WXC9</accession>
<reference evidence="1" key="1">
    <citation type="submission" date="2019-08" db="EMBL/GenBank/DDBJ databases">
        <authorList>
            <person name="Kucharzyk K."/>
            <person name="Murdoch R.W."/>
            <person name="Higgins S."/>
            <person name="Loffler F."/>
        </authorList>
    </citation>
    <scope>NUCLEOTIDE SEQUENCE</scope>
</reference>
<protein>
    <submittedName>
        <fullName evidence="1">Uncharacterized protein</fullName>
    </submittedName>
</protein>
<organism evidence="1">
    <name type="scientific">bioreactor metagenome</name>
    <dbReference type="NCBI Taxonomy" id="1076179"/>
    <lineage>
        <taxon>unclassified sequences</taxon>
        <taxon>metagenomes</taxon>
        <taxon>ecological metagenomes</taxon>
    </lineage>
</organism>
<comment type="caution">
    <text evidence="1">The sequence shown here is derived from an EMBL/GenBank/DDBJ whole genome shotgun (WGS) entry which is preliminary data.</text>
</comment>
<dbReference type="AlphaFoldDB" id="A0A644WXC9"/>
<evidence type="ECO:0000313" key="1">
    <source>
        <dbReference type="EMBL" id="MPM08575.1"/>
    </source>
</evidence>
<name>A0A644WXC9_9ZZZZ</name>
<dbReference type="EMBL" id="VSSQ01001465">
    <property type="protein sequence ID" value="MPM08575.1"/>
    <property type="molecule type" value="Genomic_DNA"/>
</dbReference>